<keyword evidence="5" id="KW-0503">Monooxygenase</keyword>
<dbReference type="SUPFAM" id="SSF51905">
    <property type="entry name" value="FAD/NAD(P)-binding domain"/>
    <property type="match status" value="1"/>
</dbReference>
<dbReference type="Gene3D" id="3.50.50.60">
    <property type="entry name" value="FAD/NAD(P)-binding domain"/>
    <property type="match status" value="1"/>
</dbReference>
<dbReference type="GO" id="GO:0071949">
    <property type="term" value="F:FAD binding"/>
    <property type="evidence" value="ECO:0007669"/>
    <property type="project" value="InterPro"/>
</dbReference>
<gene>
    <name evidence="7" type="ORF">R9X50_00284600</name>
</gene>
<dbReference type="EMBL" id="CP138583">
    <property type="protein sequence ID" value="WPH00023.1"/>
    <property type="molecule type" value="Genomic_DNA"/>
</dbReference>
<accession>A0AAQ3M4N9</accession>
<dbReference type="GO" id="GO:0004497">
    <property type="term" value="F:monooxygenase activity"/>
    <property type="evidence" value="ECO:0007669"/>
    <property type="project" value="UniProtKB-KW"/>
</dbReference>
<dbReference type="AlphaFoldDB" id="A0AAQ3M4N9"/>
<keyword evidence="3" id="KW-0274">FAD</keyword>
<comment type="cofactor">
    <cofactor evidence="1">
        <name>FAD</name>
        <dbReference type="ChEBI" id="CHEBI:57692"/>
    </cofactor>
</comment>
<name>A0AAQ3M4N9_9PEZI</name>
<evidence type="ECO:0000256" key="3">
    <source>
        <dbReference type="ARBA" id="ARBA00022827"/>
    </source>
</evidence>
<keyword evidence="2" id="KW-0285">Flavoprotein</keyword>
<dbReference type="Proteomes" id="UP001303373">
    <property type="component" value="Chromosome 4"/>
</dbReference>
<dbReference type="InterPro" id="IPR036188">
    <property type="entry name" value="FAD/NAD-bd_sf"/>
</dbReference>
<evidence type="ECO:0000256" key="2">
    <source>
        <dbReference type="ARBA" id="ARBA00022630"/>
    </source>
</evidence>
<feature type="domain" description="FAD-binding" evidence="6">
    <location>
        <begin position="10"/>
        <end position="176"/>
    </location>
</feature>
<evidence type="ECO:0000256" key="1">
    <source>
        <dbReference type="ARBA" id="ARBA00001974"/>
    </source>
</evidence>
<proteinExistence type="predicted"/>
<dbReference type="Pfam" id="PF01494">
    <property type="entry name" value="FAD_binding_3"/>
    <property type="match status" value="1"/>
</dbReference>
<evidence type="ECO:0000259" key="6">
    <source>
        <dbReference type="Pfam" id="PF01494"/>
    </source>
</evidence>
<keyword evidence="8" id="KW-1185">Reference proteome</keyword>
<dbReference type="PRINTS" id="PR00420">
    <property type="entry name" value="RNGMNOXGNASE"/>
</dbReference>
<keyword evidence="4" id="KW-0560">Oxidoreductase</keyword>
<reference evidence="7 8" key="1">
    <citation type="submission" date="2023-11" db="EMBL/GenBank/DDBJ databases">
        <title>An acidophilic fungus is an integral part of prey digestion in a carnivorous sundew plant.</title>
        <authorList>
            <person name="Tsai I.J."/>
        </authorList>
    </citation>
    <scope>NUCLEOTIDE SEQUENCE [LARGE SCALE GENOMIC DNA]</scope>
    <source>
        <strain evidence="7">169a</strain>
    </source>
</reference>
<dbReference type="InterPro" id="IPR002938">
    <property type="entry name" value="FAD-bd"/>
</dbReference>
<organism evidence="7 8">
    <name type="scientific">Acrodontium crateriforme</name>
    <dbReference type="NCBI Taxonomy" id="150365"/>
    <lineage>
        <taxon>Eukaryota</taxon>
        <taxon>Fungi</taxon>
        <taxon>Dikarya</taxon>
        <taxon>Ascomycota</taxon>
        <taxon>Pezizomycotina</taxon>
        <taxon>Dothideomycetes</taxon>
        <taxon>Dothideomycetidae</taxon>
        <taxon>Mycosphaerellales</taxon>
        <taxon>Teratosphaeriaceae</taxon>
        <taxon>Acrodontium</taxon>
    </lineage>
</organism>
<evidence type="ECO:0000313" key="7">
    <source>
        <dbReference type="EMBL" id="WPH00023.1"/>
    </source>
</evidence>
<protein>
    <recommendedName>
        <fullName evidence="6">FAD-binding domain-containing protein</fullName>
    </recommendedName>
</protein>
<evidence type="ECO:0000313" key="8">
    <source>
        <dbReference type="Proteomes" id="UP001303373"/>
    </source>
</evidence>
<dbReference type="PANTHER" id="PTHR47178:SF1">
    <property type="entry name" value="FAD-BINDING DOMAIN-CONTAINING PROTEIN-RELATED"/>
    <property type="match status" value="1"/>
</dbReference>
<evidence type="ECO:0000256" key="5">
    <source>
        <dbReference type="ARBA" id="ARBA00023033"/>
    </source>
</evidence>
<evidence type="ECO:0000256" key="4">
    <source>
        <dbReference type="ARBA" id="ARBA00023002"/>
    </source>
</evidence>
<sequence length="416" mass="46400">MTADHNPHFIIIGAGITGLILAQGLKKQGVSFEIFERDPNAEFRGAGWGLTIHWALDEFLALIPDHLKDRLEETYVNPVAVKNDEAGNFLFYDLQSGEARWQVPAAKRIRVSRERLRKLLMDGLDIQWNKTFASAQDAGADGITAHFEDGTTVTGSCIVGCDGAQSKVRQWLCPSLAKPNVLPYKMLGVTVPYTRALAQSMRDLDPYFMQGGDPKHDSFFYFSFLECPKNDTPSDDDIFRCQIIVSWPYRAGYLGSETPIEVPVETEDRIALLKKISNTWADPFKSILQNIPETTSSKSITIVEWIPNTGVWDNRKGKITLIGDAAHTMTMFRGEAANQGIADVTRFMAQYKPSWDSAAAKPFDAAVACNEYEAEMIERNNRAVRASTRACQDAHHYATIDGSSPLVNKRVIDVEQ</sequence>
<dbReference type="PANTHER" id="PTHR47178">
    <property type="entry name" value="MONOOXYGENASE, FAD-BINDING"/>
    <property type="match status" value="1"/>
</dbReference>